<dbReference type="UniPathway" id="UPA00070">
    <property type="reaction ID" value="UER00119"/>
</dbReference>
<dbReference type="NCBIfam" id="TIGR01367">
    <property type="entry name" value="pyrE_Therm"/>
    <property type="match status" value="1"/>
</dbReference>
<keyword evidence="6" id="KW-0665">Pyrimidine biosynthesis</keyword>
<dbReference type="GO" id="GO:0019856">
    <property type="term" value="P:pyrimidine nucleobase biosynthetic process"/>
    <property type="evidence" value="ECO:0007669"/>
    <property type="project" value="InterPro"/>
</dbReference>
<evidence type="ECO:0000256" key="2">
    <source>
        <dbReference type="ARBA" id="ARBA00011971"/>
    </source>
</evidence>
<reference evidence="8" key="1">
    <citation type="submission" date="2018-05" db="EMBL/GenBank/DDBJ databases">
        <authorList>
            <person name="Lanie J.A."/>
            <person name="Ng W.-L."/>
            <person name="Kazmierczak K.M."/>
            <person name="Andrzejewski T.M."/>
            <person name="Davidsen T.M."/>
            <person name="Wayne K.J."/>
            <person name="Tettelin H."/>
            <person name="Glass J.I."/>
            <person name="Rusch D."/>
            <person name="Podicherti R."/>
            <person name="Tsui H.-C.T."/>
            <person name="Winkler M.E."/>
        </authorList>
    </citation>
    <scope>NUCLEOTIDE SEQUENCE</scope>
</reference>
<dbReference type="InterPro" id="IPR029057">
    <property type="entry name" value="PRTase-like"/>
</dbReference>
<dbReference type="EC" id="2.4.2.10" evidence="2"/>
<dbReference type="InterPro" id="IPR000836">
    <property type="entry name" value="PRTase_dom"/>
</dbReference>
<organism evidence="8">
    <name type="scientific">marine metagenome</name>
    <dbReference type="NCBI Taxonomy" id="408172"/>
    <lineage>
        <taxon>unclassified sequences</taxon>
        <taxon>metagenomes</taxon>
        <taxon>ecological metagenomes</taxon>
    </lineage>
</organism>
<dbReference type="CDD" id="cd06223">
    <property type="entry name" value="PRTases_typeI"/>
    <property type="match status" value="1"/>
</dbReference>
<evidence type="ECO:0000256" key="5">
    <source>
        <dbReference type="ARBA" id="ARBA00022842"/>
    </source>
</evidence>
<sequence length="177" mass="19534">MLEGHFILSSGLHSEKYIQCAQLLSKPKKAKFICESLAEKIRKNLKKIDLLLSPAVGGIVIGYEIGRILNIETIFAERVNEIFSLRRGFKINKGQKILILEDVITTGKSSLECSNLVTKAGGEIVGYACLIDRSAGTTNIDKKIISQVEIQIPTYSEENLPKHLKGIKAIKPGSRNL</sequence>
<keyword evidence="4" id="KW-0808">Transferase</keyword>
<dbReference type="InterPro" id="IPR006273">
    <property type="entry name" value="Orotate_PRibTrfase_bac"/>
</dbReference>
<evidence type="ECO:0000256" key="6">
    <source>
        <dbReference type="ARBA" id="ARBA00022975"/>
    </source>
</evidence>
<evidence type="ECO:0000256" key="4">
    <source>
        <dbReference type="ARBA" id="ARBA00022679"/>
    </source>
</evidence>
<accession>A0A381UFW7</accession>
<dbReference type="HAMAP" id="MF_01208">
    <property type="entry name" value="PyrE"/>
    <property type="match status" value="1"/>
</dbReference>
<dbReference type="PANTHER" id="PTHR19278">
    <property type="entry name" value="OROTATE PHOSPHORIBOSYLTRANSFERASE"/>
    <property type="match status" value="1"/>
</dbReference>
<protein>
    <recommendedName>
        <fullName evidence="2">orotate phosphoribosyltransferase</fullName>
        <ecNumber evidence="2">2.4.2.10</ecNumber>
    </recommendedName>
</protein>
<evidence type="ECO:0000256" key="3">
    <source>
        <dbReference type="ARBA" id="ARBA00022676"/>
    </source>
</evidence>
<evidence type="ECO:0000259" key="7">
    <source>
        <dbReference type="Pfam" id="PF00156"/>
    </source>
</evidence>
<dbReference type="EMBL" id="UINC01006114">
    <property type="protein sequence ID" value="SVA25573.1"/>
    <property type="molecule type" value="Genomic_DNA"/>
</dbReference>
<evidence type="ECO:0000313" key="8">
    <source>
        <dbReference type="EMBL" id="SVA25573.1"/>
    </source>
</evidence>
<dbReference type="GO" id="GO:0004588">
    <property type="term" value="F:orotate phosphoribosyltransferase activity"/>
    <property type="evidence" value="ECO:0007669"/>
    <property type="project" value="UniProtKB-EC"/>
</dbReference>
<dbReference type="Gene3D" id="3.40.50.2020">
    <property type="match status" value="1"/>
</dbReference>
<keyword evidence="5" id="KW-0460">Magnesium</keyword>
<feature type="domain" description="Phosphoribosyltransferase" evidence="7">
    <location>
        <begin position="28"/>
        <end position="151"/>
    </location>
</feature>
<proteinExistence type="inferred from homology"/>
<gene>
    <name evidence="8" type="ORF">METZ01_LOCUS78427</name>
</gene>
<dbReference type="SUPFAM" id="SSF53271">
    <property type="entry name" value="PRTase-like"/>
    <property type="match status" value="1"/>
</dbReference>
<comment type="pathway">
    <text evidence="1">Pyrimidine metabolism; UMP biosynthesis via de novo pathway; UMP from orotate: step 1/2.</text>
</comment>
<dbReference type="GO" id="GO:0044205">
    <property type="term" value="P:'de novo' UMP biosynthetic process"/>
    <property type="evidence" value="ECO:0007669"/>
    <property type="project" value="UniProtKB-UniPathway"/>
</dbReference>
<dbReference type="Pfam" id="PF00156">
    <property type="entry name" value="Pribosyltran"/>
    <property type="match status" value="1"/>
</dbReference>
<dbReference type="InterPro" id="IPR023031">
    <property type="entry name" value="OPRT"/>
</dbReference>
<evidence type="ECO:0000256" key="1">
    <source>
        <dbReference type="ARBA" id="ARBA00004889"/>
    </source>
</evidence>
<keyword evidence="3" id="KW-0328">Glycosyltransferase</keyword>
<dbReference type="AlphaFoldDB" id="A0A381UFW7"/>
<dbReference type="PANTHER" id="PTHR19278:SF9">
    <property type="entry name" value="URIDINE 5'-MONOPHOSPHATE SYNTHASE"/>
    <property type="match status" value="1"/>
</dbReference>
<name>A0A381UFW7_9ZZZZ</name>